<evidence type="ECO:0000313" key="4">
    <source>
        <dbReference type="Proteomes" id="UP001161064"/>
    </source>
</evidence>
<dbReference type="Gene3D" id="1.20.5.340">
    <property type="match status" value="1"/>
</dbReference>
<evidence type="ECO:0000256" key="1">
    <source>
        <dbReference type="SAM" id="Coils"/>
    </source>
</evidence>
<accession>A0ABQ4PT51</accession>
<comment type="caution">
    <text evidence="3">The sequence shown here is derived from an EMBL/GenBank/DDBJ whole genome shotgun (WGS) entry which is preliminary data.</text>
</comment>
<evidence type="ECO:0000313" key="3">
    <source>
        <dbReference type="EMBL" id="GIU65913.1"/>
    </source>
</evidence>
<dbReference type="SUPFAM" id="SSF53335">
    <property type="entry name" value="S-adenosyl-L-methionine-dependent methyltransferases"/>
    <property type="match status" value="1"/>
</dbReference>
<dbReference type="CDD" id="cd02440">
    <property type="entry name" value="AdoMet_MTases"/>
    <property type="match status" value="1"/>
</dbReference>
<proteinExistence type="predicted"/>
<gene>
    <name evidence="3" type="ORF">PsB1_0067</name>
</gene>
<feature type="domain" description="Methyltransferase type 11" evidence="2">
    <location>
        <begin position="63"/>
        <end position="111"/>
    </location>
</feature>
<reference evidence="3" key="2">
    <citation type="journal article" date="2023" name="ISME Commun">
        <title>Characterization of a bloom-associated alphaproteobacterial lineage, 'Candidatus Phycosocius': insights into freshwater algal-bacterial interactions.</title>
        <authorList>
            <person name="Tanabe Y."/>
            <person name="Yamaguchi H."/>
            <person name="Yoshida M."/>
            <person name="Kai A."/>
            <person name="Okazaki Y."/>
        </authorList>
    </citation>
    <scope>NUCLEOTIDE SEQUENCE</scope>
    <source>
        <strain evidence="3">BOTRYCO-1</strain>
    </source>
</reference>
<dbReference type="EMBL" id="BPFZ01000001">
    <property type="protein sequence ID" value="GIU65913.1"/>
    <property type="molecule type" value="Genomic_DNA"/>
</dbReference>
<keyword evidence="1" id="KW-0175">Coiled coil</keyword>
<organism evidence="3 4">
    <name type="scientific">Candidatus Phycosocius spiralis</name>
    <dbReference type="NCBI Taxonomy" id="2815099"/>
    <lineage>
        <taxon>Bacteria</taxon>
        <taxon>Pseudomonadati</taxon>
        <taxon>Pseudomonadota</taxon>
        <taxon>Alphaproteobacteria</taxon>
        <taxon>Caulobacterales</taxon>
        <taxon>Caulobacterales incertae sedis</taxon>
        <taxon>Candidatus Phycosocius</taxon>
    </lineage>
</organism>
<sequence>MTTLAHEEQKQFCLSVKQKFPDFFRDKWVLDIGSFDINGNNQYLFTQCGYLGLDLLPGKNVDLVSTGHELQLPDATFDVIISTECFEHDQYYAKTITNIVRMLKPGGLFLFTCATTGRPEHGTRRTTPEDAPFTGAFGDWGDYYKNLEEADIRAVCDIEQFFSCFEFSSQHKTHDLYFWGVKHGVLPSRDDYSFHLPEAPLQRTYEALRRLEDEAAATASALHEERTHRGEAEARCLILQDRATWSEGRLSETETRLSETETRLSSTEMRLSETEMRLSATETHLTATENRLSEAQAQAARALHEERTQRVETEVRLTATETRLSEVQAQAMFAEEERRRIIGSNSWRITRPLRAAARLVRGQTTGFRK</sequence>
<dbReference type="SUPFAM" id="SSF57997">
    <property type="entry name" value="Tropomyosin"/>
    <property type="match status" value="1"/>
</dbReference>
<dbReference type="Pfam" id="PF08241">
    <property type="entry name" value="Methyltransf_11"/>
    <property type="match status" value="1"/>
</dbReference>
<protein>
    <recommendedName>
        <fullName evidence="2">Methyltransferase type 11 domain-containing protein</fullName>
    </recommendedName>
</protein>
<dbReference type="InterPro" id="IPR013216">
    <property type="entry name" value="Methyltransf_11"/>
</dbReference>
<feature type="coiled-coil region" evidence="1">
    <location>
        <begin position="250"/>
        <end position="337"/>
    </location>
</feature>
<dbReference type="Gene3D" id="3.40.50.150">
    <property type="entry name" value="Vaccinia Virus protein VP39"/>
    <property type="match status" value="1"/>
</dbReference>
<dbReference type="Proteomes" id="UP001161064">
    <property type="component" value="Unassembled WGS sequence"/>
</dbReference>
<dbReference type="RefSeq" id="WP_284358379.1">
    <property type="nucleotide sequence ID" value="NZ_BPFZ01000001.1"/>
</dbReference>
<name>A0ABQ4PT51_9PROT</name>
<reference evidence="3" key="1">
    <citation type="submission" date="2021-05" db="EMBL/GenBank/DDBJ databases">
        <authorList>
            <person name="Tanabe Y."/>
        </authorList>
    </citation>
    <scope>NUCLEOTIDE SEQUENCE</scope>
    <source>
        <strain evidence="3">BOTRYCO-1</strain>
    </source>
</reference>
<evidence type="ECO:0000259" key="2">
    <source>
        <dbReference type="Pfam" id="PF08241"/>
    </source>
</evidence>
<dbReference type="InterPro" id="IPR029063">
    <property type="entry name" value="SAM-dependent_MTases_sf"/>
</dbReference>
<keyword evidence="4" id="KW-1185">Reference proteome</keyword>